<comment type="caution">
    <text evidence="3">The sequence shown here is derived from an EMBL/GenBank/DDBJ whole genome shotgun (WGS) entry which is preliminary data.</text>
</comment>
<evidence type="ECO:0008006" key="5">
    <source>
        <dbReference type="Google" id="ProtNLM"/>
    </source>
</evidence>
<accession>A0A849AJY8</accession>
<feature type="compositionally biased region" description="Low complexity" evidence="1">
    <location>
        <begin position="195"/>
        <end position="251"/>
    </location>
</feature>
<dbReference type="AlphaFoldDB" id="A0A849AJY8"/>
<sequence>MSQLTALPRPTAKSTRLPKRPAATTSRPSLRVVQHQDAAEHSGVGFVMLCVFLLVGGLIALLLLNTSRAQQSFAIDKLQAKSANLTDQQQAISSQLDDLAAPQQLALRAQQLGLVPAKNVKYVRKADGKVLGVAKASGAQSAFTVGTLPSTPASRAADATTSAASLGLVITKPKPATKDPKAAATSDPKSDPKKAATAPTTSAKPSATSSAKPSAGTSKQAKQTTTTPKAAPTTGKAKASSKPTPKPTTTR</sequence>
<name>A0A849AJY8_9MICO</name>
<evidence type="ECO:0000313" key="3">
    <source>
        <dbReference type="EMBL" id="NNG39631.1"/>
    </source>
</evidence>
<dbReference type="EMBL" id="JABENB010000001">
    <property type="protein sequence ID" value="NNG39631.1"/>
    <property type="molecule type" value="Genomic_DNA"/>
</dbReference>
<protein>
    <recommendedName>
        <fullName evidence="5">Cell division protein FtsL</fullName>
    </recommendedName>
</protein>
<evidence type="ECO:0000256" key="1">
    <source>
        <dbReference type="SAM" id="MobiDB-lite"/>
    </source>
</evidence>
<feature type="region of interest" description="Disordered" evidence="1">
    <location>
        <begin position="170"/>
        <end position="251"/>
    </location>
</feature>
<organism evidence="3 4">
    <name type="scientific">Flexivirga aerilata</name>
    <dbReference type="NCBI Taxonomy" id="1656889"/>
    <lineage>
        <taxon>Bacteria</taxon>
        <taxon>Bacillati</taxon>
        <taxon>Actinomycetota</taxon>
        <taxon>Actinomycetes</taxon>
        <taxon>Micrococcales</taxon>
        <taxon>Dermacoccaceae</taxon>
        <taxon>Flexivirga</taxon>
    </lineage>
</organism>
<keyword evidence="4" id="KW-1185">Reference proteome</keyword>
<dbReference type="RefSeq" id="WP_171154541.1">
    <property type="nucleotide sequence ID" value="NZ_JABENB010000001.1"/>
</dbReference>
<keyword evidence="2" id="KW-1133">Transmembrane helix</keyword>
<reference evidence="3 4" key="1">
    <citation type="submission" date="2020-05" db="EMBL/GenBank/DDBJ databases">
        <title>Flexivirga sp. ID2601S isolated from air conditioner.</title>
        <authorList>
            <person name="Kim D.H."/>
        </authorList>
    </citation>
    <scope>NUCLEOTIDE SEQUENCE [LARGE SCALE GENOMIC DNA]</scope>
    <source>
        <strain evidence="3 4">ID2601S</strain>
    </source>
</reference>
<gene>
    <name evidence="3" type="ORF">HJ588_10150</name>
</gene>
<dbReference type="Proteomes" id="UP000557772">
    <property type="component" value="Unassembled WGS sequence"/>
</dbReference>
<keyword evidence="2" id="KW-0472">Membrane</keyword>
<feature type="transmembrane region" description="Helical" evidence="2">
    <location>
        <begin position="44"/>
        <end position="64"/>
    </location>
</feature>
<evidence type="ECO:0000256" key="2">
    <source>
        <dbReference type="SAM" id="Phobius"/>
    </source>
</evidence>
<proteinExistence type="predicted"/>
<feature type="region of interest" description="Disordered" evidence="1">
    <location>
        <begin position="1"/>
        <end position="29"/>
    </location>
</feature>
<evidence type="ECO:0000313" key="4">
    <source>
        <dbReference type="Proteomes" id="UP000557772"/>
    </source>
</evidence>
<keyword evidence="2" id="KW-0812">Transmembrane</keyword>